<dbReference type="GO" id="GO:0009279">
    <property type="term" value="C:cell outer membrane"/>
    <property type="evidence" value="ECO:0007669"/>
    <property type="project" value="UniProtKB-SubCell"/>
</dbReference>
<evidence type="ECO:0000256" key="3">
    <source>
        <dbReference type="ARBA" id="ARBA00022452"/>
    </source>
</evidence>
<evidence type="ECO:0000256" key="1">
    <source>
        <dbReference type="ARBA" id="ARBA00004571"/>
    </source>
</evidence>
<comment type="similarity">
    <text evidence="7">Belongs to the TonB-dependent receptor family.</text>
</comment>
<keyword evidence="5 7" id="KW-0472">Membrane</keyword>
<comment type="caution">
    <text evidence="9">The sequence shown here is derived from an EMBL/GenBank/DDBJ whole genome shotgun (WGS) entry which is preliminary data.</text>
</comment>
<dbReference type="InterPro" id="IPR008969">
    <property type="entry name" value="CarboxyPept-like_regulatory"/>
</dbReference>
<feature type="domain" description="TonB-dependent receptor plug" evidence="8">
    <location>
        <begin position="129"/>
        <end position="236"/>
    </location>
</feature>
<keyword evidence="6 7" id="KW-0998">Cell outer membrane</keyword>
<protein>
    <submittedName>
        <fullName evidence="9">SusC/RagA family TonB-linked outer membrane protein</fullName>
    </submittedName>
</protein>
<reference evidence="9 10" key="1">
    <citation type="submission" date="2019-07" db="EMBL/GenBank/DDBJ databases">
        <title>Whole genome shotgun sequence of Adhaeribacter aerolatus NBRC 106133.</title>
        <authorList>
            <person name="Hosoyama A."/>
            <person name="Uohara A."/>
            <person name="Ohji S."/>
            <person name="Ichikawa N."/>
        </authorList>
    </citation>
    <scope>NUCLEOTIDE SEQUENCE [LARGE SCALE GENOMIC DNA]</scope>
    <source>
        <strain evidence="9 10">NBRC 106133</strain>
    </source>
</reference>
<dbReference type="NCBIfam" id="TIGR04056">
    <property type="entry name" value="OMP_RagA_SusC"/>
    <property type="match status" value="1"/>
</dbReference>
<evidence type="ECO:0000259" key="8">
    <source>
        <dbReference type="Pfam" id="PF07715"/>
    </source>
</evidence>
<sequence>MITVCSLHPPTLALNNQAGLVAANYNTFDKVSFKYADITVTGKATDTRGDGLPGVTVVLKGTSNGTTTDPNGSFKLNIPEASGTLVFSFIGYASQEVSLGGRTTLNVTLKEDARALEEVVVVGYGTMKKSDLTGASSAIKGTELRKTPVPTAAEAITGRLAGVQVQTTDGQPGADIMLKIRGGTSVSQDNSPLYIIDGFPSERGLVQISPNDIERIDILKDASSTAIYGARGANGVVLITTKGGKEGKVEITYDGYAGIKKFRRKLDVLSPYEYAVYQYERTRTGGTAAQEQFLKRYGTWEDLEGYKEAEGIDWQDKTFGRNAFHQSHNIGINGGTKTTKYRIGYSRDDEQGIMVANGYSRDYFKLKLDQQVTERLSLSTNILYSQRTTKGAGTSGTQDKGRLKNAVMYRPILGLNESNDDLENLEYDPEVSLSNPITQAEAQYRMKFNKNTVLNASFDYKLTDALTFRLLGGMNLDFDRNEEFDKSGSSDVRSHGGPFGGIEIRDAGKYNNTALLTYKKTFNTKHEVNALIGQEYVYNKYQMVGAYSSMYDNDDIGINNLALGNEHAKPQSREEHEKLLSFFGRVFYSFNNRYLFTGTVRADGSSKFIGANRWGYFPSLSFAWQANEEEFVKNLNIFSDLKLRLSYGVAGNNRIANNRYSSTFTNAFYAADGTSLSVGLIPNSVANPSLKWEATYSRNVGFDFGFFQNRITANVDMYYNDTKDLLLNANIPASSGYTTQFKNVGSTQNKGIETTLTTRNIQTAKFNWTTDFNISFFKSKITGLNKEADFEQESALYPSNYAINIYDYLVKVGEPLGVIYGYVTEGFYGVDDFNYDNATQKYTLKDGIAALSSVDRNTVQPGDIKFKDLGGQLDANGNPTLSDDDDRTILGRTNPKFFGGLNNTFTYKGFDLSVFMNFSVGNKILNANKILFTTASNDYQNVLGIMRDRFRTINDEGQIVTDPDALRELNKDATIWKWQGGLPRWTHSWAVEDGSFLRINNITLGYTLPANFSNKIFMKGLRVYATAYNIYTLTNYSGFDPEVNTLRSSPFTPGVDHSGFPKSFSAIAGFNITF</sequence>
<keyword evidence="2 7" id="KW-0813">Transport</keyword>
<evidence type="ECO:0000256" key="6">
    <source>
        <dbReference type="ARBA" id="ARBA00023237"/>
    </source>
</evidence>
<evidence type="ECO:0000256" key="7">
    <source>
        <dbReference type="PROSITE-ProRule" id="PRU01360"/>
    </source>
</evidence>
<dbReference type="SUPFAM" id="SSF56935">
    <property type="entry name" value="Porins"/>
    <property type="match status" value="1"/>
</dbReference>
<dbReference type="InterPro" id="IPR023997">
    <property type="entry name" value="TonB-dep_OMP_SusC/RagA_CS"/>
</dbReference>
<dbReference type="Proteomes" id="UP000321532">
    <property type="component" value="Unassembled WGS sequence"/>
</dbReference>
<dbReference type="PROSITE" id="PS52016">
    <property type="entry name" value="TONB_DEPENDENT_REC_3"/>
    <property type="match status" value="1"/>
</dbReference>
<dbReference type="InterPro" id="IPR037066">
    <property type="entry name" value="Plug_dom_sf"/>
</dbReference>
<accession>A0A512AW52</accession>
<gene>
    <name evidence="9" type="ORF">AAE02nite_14010</name>
</gene>
<dbReference type="Pfam" id="PF13715">
    <property type="entry name" value="CarbopepD_reg_2"/>
    <property type="match status" value="1"/>
</dbReference>
<comment type="subcellular location">
    <subcellularLocation>
        <location evidence="1 7">Cell outer membrane</location>
        <topology evidence="1 7">Multi-pass membrane protein</topology>
    </subcellularLocation>
</comment>
<dbReference type="Gene3D" id="2.40.170.20">
    <property type="entry name" value="TonB-dependent receptor, beta-barrel domain"/>
    <property type="match status" value="1"/>
</dbReference>
<evidence type="ECO:0000256" key="2">
    <source>
        <dbReference type="ARBA" id="ARBA00022448"/>
    </source>
</evidence>
<dbReference type="InterPro" id="IPR036942">
    <property type="entry name" value="Beta-barrel_TonB_sf"/>
</dbReference>
<dbReference type="SUPFAM" id="SSF49464">
    <property type="entry name" value="Carboxypeptidase regulatory domain-like"/>
    <property type="match status" value="1"/>
</dbReference>
<name>A0A512AW52_9BACT</name>
<dbReference type="FunFam" id="2.170.130.10:FF:000008">
    <property type="entry name" value="SusC/RagA family TonB-linked outer membrane protein"/>
    <property type="match status" value="1"/>
</dbReference>
<dbReference type="InterPro" id="IPR012910">
    <property type="entry name" value="Plug_dom"/>
</dbReference>
<dbReference type="Gene3D" id="2.60.40.1120">
    <property type="entry name" value="Carboxypeptidase-like, regulatory domain"/>
    <property type="match status" value="1"/>
</dbReference>
<keyword evidence="4 7" id="KW-0812">Transmembrane</keyword>
<evidence type="ECO:0000313" key="9">
    <source>
        <dbReference type="EMBL" id="GEO03737.1"/>
    </source>
</evidence>
<keyword evidence="10" id="KW-1185">Reference proteome</keyword>
<dbReference type="Pfam" id="PF07715">
    <property type="entry name" value="Plug"/>
    <property type="match status" value="1"/>
</dbReference>
<dbReference type="NCBIfam" id="TIGR04057">
    <property type="entry name" value="SusC_RagA_signa"/>
    <property type="match status" value="1"/>
</dbReference>
<dbReference type="Gene3D" id="2.170.130.10">
    <property type="entry name" value="TonB-dependent receptor, plug domain"/>
    <property type="match status" value="1"/>
</dbReference>
<organism evidence="9 10">
    <name type="scientific">Adhaeribacter aerolatus</name>
    <dbReference type="NCBI Taxonomy" id="670289"/>
    <lineage>
        <taxon>Bacteria</taxon>
        <taxon>Pseudomonadati</taxon>
        <taxon>Bacteroidota</taxon>
        <taxon>Cytophagia</taxon>
        <taxon>Cytophagales</taxon>
        <taxon>Hymenobacteraceae</taxon>
        <taxon>Adhaeribacter</taxon>
    </lineage>
</organism>
<dbReference type="InterPro" id="IPR023996">
    <property type="entry name" value="TonB-dep_OMP_SusC/RagA"/>
</dbReference>
<dbReference type="InterPro" id="IPR039426">
    <property type="entry name" value="TonB-dep_rcpt-like"/>
</dbReference>
<evidence type="ECO:0000313" key="10">
    <source>
        <dbReference type="Proteomes" id="UP000321532"/>
    </source>
</evidence>
<evidence type="ECO:0000256" key="5">
    <source>
        <dbReference type="ARBA" id="ARBA00023136"/>
    </source>
</evidence>
<dbReference type="AlphaFoldDB" id="A0A512AW52"/>
<proteinExistence type="inferred from homology"/>
<evidence type="ECO:0000256" key="4">
    <source>
        <dbReference type="ARBA" id="ARBA00022692"/>
    </source>
</evidence>
<dbReference type="EMBL" id="BJYS01000007">
    <property type="protein sequence ID" value="GEO03737.1"/>
    <property type="molecule type" value="Genomic_DNA"/>
</dbReference>
<keyword evidence="3 7" id="KW-1134">Transmembrane beta strand</keyword>